<keyword evidence="2" id="KW-1185">Reference proteome</keyword>
<accession>A0A1G7H1L9</accession>
<evidence type="ECO:0000313" key="2">
    <source>
        <dbReference type="Proteomes" id="UP000199076"/>
    </source>
</evidence>
<dbReference type="Gene3D" id="1.10.10.10">
    <property type="entry name" value="Winged helix-like DNA-binding domain superfamily/Winged helix DNA-binding domain"/>
    <property type="match status" value="1"/>
</dbReference>
<dbReference type="InterPro" id="IPR036388">
    <property type="entry name" value="WH-like_DNA-bd_sf"/>
</dbReference>
<name>A0A1G7H1L9_9EURY</name>
<dbReference type="Pfam" id="PF04255">
    <property type="entry name" value="DUF433"/>
    <property type="match status" value="1"/>
</dbReference>
<dbReference type="InterPro" id="IPR009057">
    <property type="entry name" value="Homeodomain-like_sf"/>
</dbReference>
<dbReference type="OrthoDB" id="190701at2157"/>
<evidence type="ECO:0008006" key="3">
    <source>
        <dbReference type="Google" id="ProtNLM"/>
    </source>
</evidence>
<reference evidence="2" key="1">
    <citation type="submission" date="2016-10" db="EMBL/GenBank/DDBJ databases">
        <authorList>
            <person name="Varghese N."/>
            <person name="Submissions S."/>
        </authorList>
    </citation>
    <scope>NUCLEOTIDE SEQUENCE [LARGE SCALE GENOMIC DNA]</scope>
    <source>
        <strain evidence="2">IBRC-M 10760</strain>
    </source>
</reference>
<dbReference type="Proteomes" id="UP000199076">
    <property type="component" value="Unassembled WGS sequence"/>
</dbReference>
<sequence>MAERDTRRIARERMGEPHIRGRRISVRQVYALVEERGEDPETVADRYDLDIADVYHALAYYHDHPAEMRTVARERDDAMVSLRERIDRPTGVDPDADRDE</sequence>
<gene>
    <name evidence="1" type="ORF">SAMN05216218_102285</name>
</gene>
<organism evidence="1 2">
    <name type="scientific">Halorientalis regularis</name>
    <dbReference type="NCBI Taxonomy" id="660518"/>
    <lineage>
        <taxon>Archaea</taxon>
        <taxon>Methanobacteriati</taxon>
        <taxon>Methanobacteriota</taxon>
        <taxon>Stenosarchaea group</taxon>
        <taxon>Halobacteria</taxon>
        <taxon>Halobacteriales</taxon>
        <taxon>Haloarculaceae</taxon>
        <taxon>Halorientalis</taxon>
    </lineage>
</organism>
<dbReference type="RefSeq" id="WP_092688283.1">
    <property type="nucleotide sequence ID" value="NZ_FNBK01000002.1"/>
</dbReference>
<dbReference type="InterPro" id="IPR007367">
    <property type="entry name" value="DUF433"/>
</dbReference>
<evidence type="ECO:0000313" key="1">
    <source>
        <dbReference type="EMBL" id="SDE94231.1"/>
    </source>
</evidence>
<dbReference type="PANTHER" id="PTHR34849:SF1">
    <property type="entry name" value="SLR0770 PROTEIN"/>
    <property type="match status" value="1"/>
</dbReference>
<dbReference type="SUPFAM" id="SSF46689">
    <property type="entry name" value="Homeodomain-like"/>
    <property type="match status" value="1"/>
</dbReference>
<proteinExistence type="predicted"/>
<dbReference type="STRING" id="660518.SAMN05216218_102285"/>
<dbReference type="PANTHER" id="PTHR34849">
    <property type="entry name" value="SSL5025 PROTEIN"/>
    <property type="match status" value="1"/>
</dbReference>
<protein>
    <recommendedName>
        <fullName evidence="3">DUF433 domain-containing protein</fullName>
    </recommendedName>
</protein>
<dbReference type="EMBL" id="FNBK01000002">
    <property type="protein sequence ID" value="SDE94231.1"/>
    <property type="molecule type" value="Genomic_DNA"/>
</dbReference>
<dbReference type="AlphaFoldDB" id="A0A1G7H1L9"/>